<dbReference type="PANTHER" id="PTHR21678">
    <property type="entry name" value="GROWTH INHIBITION AND DIFFERENTIATION RELATED PROTEIN 88"/>
    <property type="match status" value="1"/>
</dbReference>
<evidence type="ECO:0000313" key="2">
    <source>
        <dbReference type="EMBL" id="KAK6635588.1"/>
    </source>
</evidence>
<feature type="region of interest" description="Disordered" evidence="1">
    <location>
        <begin position="134"/>
        <end position="167"/>
    </location>
</feature>
<reference evidence="2 3" key="1">
    <citation type="submission" date="2023-09" db="EMBL/GenBank/DDBJ databases">
        <title>Genomes of two closely related lineages of the louse Polyplax serrata with different host specificities.</title>
        <authorList>
            <person name="Martinu J."/>
            <person name="Tarabai H."/>
            <person name="Stefka J."/>
            <person name="Hypsa V."/>
        </authorList>
    </citation>
    <scope>NUCLEOTIDE SEQUENCE [LARGE SCALE GENOMIC DNA]</scope>
    <source>
        <strain evidence="2">98ZLc_SE</strain>
    </source>
</reference>
<name>A0ABR1B694_POLSC</name>
<proteinExistence type="predicted"/>
<gene>
    <name evidence="2" type="ORF">RUM44_000842</name>
</gene>
<dbReference type="Proteomes" id="UP001359485">
    <property type="component" value="Unassembled WGS sequence"/>
</dbReference>
<evidence type="ECO:0000313" key="3">
    <source>
        <dbReference type="Proteomes" id="UP001359485"/>
    </source>
</evidence>
<organism evidence="2 3">
    <name type="scientific">Polyplax serrata</name>
    <name type="common">Common mouse louse</name>
    <dbReference type="NCBI Taxonomy" id="468196"/>
    <lineage>
        <taxon>Eukaryota</taxon>
        <taxon>Metazoa</taxon>
        <taxon>Ecdysozoa</taxon>
        <taxon>Arthropoda</taxon>
        <taxon>Hexapoda</taxon>
        <taxon>Insecta</taxon>
        <taxon>Pterygota</taxon>
        <taxon>Neoptera</taxon>
        <taxon>Paraneoptera</taxon>
        <taxon>Psocodea</taxon>
        <taxon>Troctomorpha</taxon>
        <taxon>Phthiraptera</taxon>
        <taxon>Anoplura</taxon>
        <taxon>Polyplacidae</taxon>
        <taxon>Polyplax</taxon>
    </lineage>
</organism>
<protein>
    <submittedName>
        <fullName evidence="2">Uncharacterized protein</fullName>
    </submittedName>
</protein>
<dbReference type="EMBL" id="JAWJWF010000003">
    <property type="protein sequence ID" value="KAK6635588.1"/>
    <property type="molecule type" value="Genomic_DNA"/>
</dbReference>
<keyword evidence="3" id="KW-1185">Reference proteome</keyword>
<comment type="caution">
    <text evidence="2">The sequence shown here is derived from an EMBL/GenBank/DDBJ whole genome shotgun (WGS) entry which is preliminary data.</text>
</comment>
<dbReference type="InterPro" id="IPR012677">
    <property type="entry name" value="Nucleotide-bd_a/b_plait_sf"/>
</dbReference>
<evidence type="ECO:0000256" key="1">
    <source>
        <dbReference type="SAM" id="MobiDB-lite"/>
    </source>
</evidence>
<sequence>MVLCNGLECEGELSPSSSVASAAVIEQCSRSSPKATVTTKVDLLESNNKRARTMPSVSIYRPPAARKLEQTANLTGLHTRGMVEGTSPERSKLQCSEETKELSSDGRRCDVNGTSVFRSAISSIRTQNKVPVCKNNESTNKKSDSLLSNVGKVDDLGKGSTQSKQRRPDIKVYVPKGRHIQLDGEKVAEVLDVTTVKAVRSSQVLNADSKEEFAEKTERVKREESLVAEVNQSEEFSKNSNSVAEISSLNVEKPSTRSNGVGDNSTCNTTAQNKPAEKSNGKSSGSEVQLNPEECDWESMFDDTGECLDPSLLEQLTTAVGDVTIERPKSAYNDFKMKSLDLTAEEFPHVIEIYNFPPEFQLQDLMTVFSRFKNSGFEIKWVDDTHALGVFSSSAVVSEVLSFNHPFVKTRLLKEGTQLSKMKARRSAEFLQPYKPRPDTCPALARRLVTGALGVKLPTSREEREAEKKLLTKAREKKRLEAKQKEDAWEGTFS</sequence>
<feature type="compositionally biased region" description="Polar residues" evidence="1">
    <location>
        <begin position="256"/>
        <end position="273"/>
    </location>
</feature>
<accession>A0ABR1B694</accession>
<dbReference type="InterPro" id="IPR039884">
    <property type="entry name" value="R3HC1/R3HCL"/>
</dbReference>
<dbReference type="Gene3D" id="3.30.70.330">
    <property type="match status" value="1"/>
</dbReference>
<feature type="region of interest" description="Disordered" evidence="1">
    <location>
        <begin position="249"/>
        <end position="290"/>
    </location>
</feature>
<dbReference type="PANTHER" id="PTHR21678:SF0">
    <property type="entry name" value="C3H1-TYPE DOMAIN-CONTAINING PROTEIN"/>
    <property type="match status" value="1"/>
</dbReference>